<reference evidence="3 4" key="1">
    <citation type="journal article" date="2020" name="Microbiol. Resour. Announc.">
        <title>Draft Genome Sequence of a Cladosporium Species Isolated from the Mesophotic Ascidian Didemnum maculosum.</title>
        <authorList>
            <person name="Gioti A."/>
            <person name="Siaperas R."/>
            <person name="Nikolaivits E."/>
            <person name="Le Goff G."/>
            <person name="Ouazzani J."/>
            <person name="Kotoulas G."/>
            <person name="Topakas E."/>
        </authorList>
    </citation>
    <scope>NUCLEOTIDE SEQUENCE [LARGE SCALE GENOMIC DNA]</scope>
    <source>
        <strain evidence="3 4">TM138-S3</strain>
    </source>
</reference>
<dbReference type="GO" id="GO:0000293">
    <property type="term" value="F:ferric-chelate reductase activity"/>
    <property type="evidence" value="ECO:0007669"/>
    <property type="project" value="TreeGrafter"/>
</dbReference>
<keyword evidence="2" id="KW-1133">Transmembrane helix</keyword>
<name>A0AB34KFL2_9PEZI</name>
<evidence type="ECO:0008006" key="5">
    <source>
        <dbReference type="Google" id="ProtNLM"/>
    </source>
</evidence>
<feature type="transmembrane region" description="Helical" evidence="2">
    <location>
        <begin position="51"/>
        <end position="72"/>
    </location>
</feature>
<organism evidence="3 4">
    <name type="scientific">Cladosporium halotolerans</name>
    <dbReference type="NCBI Taxonomy" id="1052096"/>
    <lineage>
        <taxon>Eukaryota</taxon>
        <taxon>Fungi</taxon>
        <taxon>Dikarya</taxon>
        <taxon>Ascomycota</taxon>
        <taxon>Pezizomycotina</taxon>
        <taxon>Dothideomycetes</taxon>
        <taxon>Dothideomycetidae</taxon>
        <taxon>Cladosporiales</taxon>
        <taxon>Cladosporiaceae</taxon>
        <taxon>Cladosporium</taxon>
    </lineage>
</organism>
<dbReference type="InterPro" id="IPR051410">
    <property type="entry name" value="Ferric/Cupric_Reductase"/>
</dbReference>
<dbReference type="PANTHER" id="PTHR32361">
    <property type="entry name" value="FERRIC/CUPRIC REDUCTASE TRANSMEMBRANE COMPONENT"/>
    <property type="match status" value="1"/>
</dbReference>
<comment type="caution">
    <text evidence="3">The sequence shown here is derived from an EMBL/GenBank/DDBJ whole genome shotgun (WGS) entry which is preliminary data.</text>
</comment>
<accession>A0AB34KFL2</accession>
<keyword evidence="2" id="KW-0472">Membrane</keyword>
<evidence type="ECO:0000313" key="3">
    <source>
        <dbReference type="EMBL" id="KAL1581749.1"/>
    </source>
</evidence>
<dbReference type="PANTHER" id="PTHR32361:SF9">
    <property type="entry name" value="FERRIC REDUCTASE TRANSMEMBRANE COMPONENT 3-RELATED"/>
    <property type="match status" value="1"/>
</dbReference>
<dbReference type="GO" id="GO:0006826">
    <property type="term" value="P:iron ion transport"/>
    <property type="evidence" value="ECO:0007669"/>
    <property type="project" value="TreeGrafter"/>
</dbReference>
<evidence type="ECO:0000313" key="4">
    <source>
        <dbReference type="Proteomes" id="UP000803884"/>
    </source>
</evidence>
<feature type="transmembrane region" description="Helical" evidence="2">
    <location>
        <begin position="84"/>
        <end position="101"/>
    </location>
</feature>
<dbReference type="GO" id="GO:0005886">
    <property type="term" value="C:plasma membrane"/>
    <property type="evidence" value="ECO:0007669"/>
    <property type="project" value="TreeGrafter"/>
</dbReference>
<dbReference type="GO" id="GO:0006879">
    <property type="term" value="P:intracellular iron ion homeostasis"/>
    <property type="evidence" value="ECO:0007669"/>
    <property type="project" value="TreeGrafter"/>
</dbReference>
<protein>
    <recommendedName>
        <fullName evidence="5">Ferric oxidoreductase domain-containing protein</fullName>
    </recommendedName>
</protein>
<dbReference type="RefSeq" id="XP_069224858.1">
    <property type="nucleotide sequence ID" value="XM_069378059.1"/>
</dbReference>
<dbReference type="AlphaFoldDB" id="A0AB34KFL2"/>
<keyword evidence="1" id="KW-0813">Transport</keyword>
<dbReference type="Proteomes" id="UP000803884">
    <property type="component" value="Unassembled WGS sequence"/>
</dbReference>
<keyword evidence="4" id="KW-1185">Reference proteome</keyword>
<dbReference type="GO" id="GO:0015677">
    <property type="term" value="P:copper ion import"/>
    <property type="evidence" value="ECO:0007669"/>
    <property type="project" value="TreeGrafter"/>
</dbReference>
<evidence type="ECO:0000256" key="2">
    <source>
        <dbReference type="SAM" id="Phobius"/>
    </source>
</evidence>
<proteinExistence type="predicted"/>
<dbReference type="GeneID" id="96010897"/>
<keyword evidence="2" id="KW-0812">Transmembrane</keyword>
<gene>
    <name evidence="3" type="ORF">WHR41_09456</name>
</gene>
<feature type="transmembrane region" description="Helical" evidence="2">
    <location>
        <begin position="26"/>
        <end position="44"/>
    </location>
</feature>
<dbReference type="EMBL" id="JAAQHG020000195">
    <property type="protein sequence ID" value="KAL1581749.1"/>
    <property type="molecule type" value="Genomic_DNA"/>
</dbReference>
<evidence type="ECO:0000256" key="1">
    <source>
        <dbReference type="ARBA" id="ARBA00022448"/>
    </source>
</evidence>
<sequence>MLGCMSIMQGSIHCVLQAYERHWKPSMGIVEISAVVGLGVLALSPVGKRRFYEIFLIFHRAAVVLLVAMLWFHVGASQRLSRPLLLSGTLLYAVALALQLIRQLYVNVNRKFAIGRIKEIDRDGLGSHVIAITPSRRWTVRPGTYALLTVLNWSF</sequence>